<dbReference type="AlphaFoldDB" id="A0A183LHN0"/>
<reference evidence="1 2" key="1">
    <citation type="submission" date="2018-11" db="EMBL/GenBank/DDBJ databases">
        <authorList>
            <consortium name="Pathogen Informatics"/>
        </authorList>
    </citation>
    <scope>NUCLEOTIDE SEQUENCE [LARGE SCALE GENOMIC DNA]</scope>
    <source>
        <strain evidence="1 2">Zambia</strain>
    </source>
</reference>
<evidence type="ECO:0000313" key="2">
    <source>
        <dbReference type="Proteomes" id="UP000277204"/>
    </source>
</evidence>
<keyword evidence="2" id="KW-1185">Reference proteome</keyword>
<proteinExistence type="predicted"/>
<dbReference type="EMBL" id="UZAI01000935">
    <property type="protein sequence ID" value="VDO57686.1"/>
    <property type="molecule type" value="Genomic_DNA"/>
</dbReference>
<protein>
    <submittedName>
        <fullName evidence="1">Uncharacterized protein</fullName>
    </submittedName>
</protein>
<dbReference type="Proteomes" id="UP000277204">
    <property type="component" value="Unassembled WGS sequence"/>
</dbReference>
<evidence type="ECO:0000313" key="1">
    <source>
        <dbReference type="EMBL" id="VDO57686.1"/>
    </source>
</evidence>
<organism evidence="1 2">
    <name type="scientific">Schistosoma margrebowiei</name>
    <dbReference type="NCBI Taxonomy" id="48269"/>
    <lineage>
        <taxon>Eukaryota</taxon>
        <taxon>Metazoa</taxon>
        <taxon>Spiralia</taxon>
        <taxon>Lophotrochozoa</taxon>
        <taxon>Platyhelminthes</taxon>
        <taxon>Trematoda</taxon>
        <taxon>Digenea</taxon>
        <taxon>Strigeidida</taxon>
        <taxon>Schistosomatoidea</taxon>
        <taxon>Schistosomatidae</taxon>
        <taxon>Schistosoma</taxon>
    </lineage>
</organism>
<gene>
    <name evidence="1" type="ORF">SMRZ_LOCUS3305</name>
</gene>
<accession>A0A183LHN0</accession>
<sequence>MYRCIPFCSNRFNQWQKFYQWFIFFQLLFVNVLFLCGSTFIITTNIAKNIT</sequence>
<name>A0A183LHN0_9TREM</name>